<organism evidence="3 4">
    <name type="scientific">Pseudopithomyces chartarum</name>
    <dbReference type="NCBI Taxonomy" id="1892770"/>
    <lineage>
        <taxon>Eukaryota</taxon>
        <taxon>Fungi</taxon>
        <taxon>Dikarya</taxon>
        <taxon>Ascomycota</taxon>
        <taxon>Pezizomycotina</taxon>
        <taxon>Dothideomycetes</taxon>
        <taxon>Pleosporomycetidae</taxon>
        <taxon>Pleosporales</taxon>
        <taxon>Massarineae</taxon>
        <taxon>Didymosphaeriaceae</taxon>
        <taxon>Pseudopithomyces</taxon>
    </lineage>
</organism>
<feature type="region of interest" description="Disordered" evidence="1">
    <location>
        <begin position="19"/>
        <end position="69"/>
    </location>
</feature>
<accession>A0AAN6RLH7</accession>
<keyword evidence="2" id="KW-0812">Transmembrane</keyword>
<feature type="compositionally biased region" description="Pro residues" evidence="1">
    <location>
        <begin position="46"/>
        <end position="68"/>
    </location>
</feature>
<evidence type="ECO:0000313" key="3">
    <source>
        <dbReference type="EMBL" id="KAK3215421.1"/>
    </source>
</evidence>
<sequence length="362" mass="39529">MRPGYRTNPISIIRQIRTSQHVNQRFKSSKAFKKEAPKASQAPTSTAPPPHPATTPPSSPPPPQSSPPKPRRPILLYAWYGIVLFGGVSAGLTVRNFFHPALPSPGSREDELALAALTSDADQLDVVKWMRSQIKAAEDTEDSKGNGWVELDVRTHIAESTDDEHSTTRPLTSQTLAGSRALGVQRAFWNADTRELVAAVWIGTALSGWPTLAHGGAIATIFEDCMARMIVGPDAPLGMYTPTAHPPPYIHIYTYTDPQSPTDSAPRPTALSITYAKPTYSTNFYVLRANFSHPRRPPKAPPVDPEPQPAKSWLPSWKDLTKKEQGGGRAETQKEMVEIIGTLESEGGDLTVRVKGTFEVGR</sequence>
<proteinExistence type="predicted"/>
<evidence type="ECO:0000256" key="2">
    <source>
        <dbReference type="SAM" id="Phobius"/>
    </source>
</evidence>
<keyword evidence="2" id="KW-1133">Transmembrane helix</keyword>
<gene>
    <name evidence="3" type="ORF">GRF29_19g3238339</name>
</gene>
<dbReference type="Proteomes" id="UP001280581">
    <property type="component" value="Unassembled WGS sequence"/>
</dbReference>
<feature type="transmembrane region" description="Helical" evidence="2">
    <location>
        <begin position="74"/>
        <end position="94"/>
    </location>
</feature>
<dbReference type="InterPro" id="IPR052061">
    <property type="entry name" value="PTE-AB_protein"/>
</dbReference>
<dbReference type="Gene3D" id="3.10.129.10">
    <property type="entry name" value="Hotdog Thioesterase"/>
    <property type="match status" value="1"/>
</dbReference>
<dbReference type="PANTHER" id="PTHR47260:SF1">
    <property type="entry name" value="UPF0644 PROTEIN PB2B4.06"/>
    <property type="match status" value="1"/>
</dbReference>
<dbReference type="SUPFAM" id="SSF54637">
    <property type="entry name" value="Thioesterase/thiol ester dehydrase-isomerase"/>
    <property type="match status" value="1"/>
</dbReference>
<name>A0AAN6RLH7_9PLEO</name>
<protein>
    <recommendedName>
        <fullName evidence="5">Thioesterase domain-containing protein</fullName>
    </recommendedName>
</protein>
<keyword evidence="2" id="KW-0472">Membrane</keyword>
<comment type="caution">
    <text evidence="3">The sequence shown here is derived from an EMBL/GenBank/DDBJ whole genome shotgun (WGS) entry which is preliminary data.</text>
</comment>
<evidence type="ECO:0008006" key="5">
    <source>
        <dbReference type="Google" id="ProtNLM"/>
    </source>
</evidence>
<evidence type="ECO:0000313" key="4">
    <source>
        <dbReference type="Proteomes" id="UP001280581"/>
    </source>
</evidence>
<evidence type="ECO:0000256" key="1">
    <source>
        <dbReference type="SAM" id="MobiDB-lite"/>
    </source>
</evidence>
<feature type="compositionally biased region" description="Pro residues" evidence="1">
    <location>
        <begin position="299"/>
        <end position="308"/>
    </location>
</feature>
<feature type="region of interest" description="Disordered" evidence="1">
    <location>
        <begin position="293"/>
        <end position="333"/>
    </location>
</feature>
<keyword evidence="4" id="KW-1185">Reference proteome</keyword>
<reference evidence="3 4" key="1">
    <citation type="submission" date="2021-02" db="EMBL/GenBank/DDBJ databases">
        <title>Genome assembly of Pseudopithomyces chartarum.</title>
        <authorList>
            <person name="Jauregui R."/>
            <person name="Singh J."/>
            <person name="Voisey C."/>
        </authorList>
    </citation>
    <scope>NUCLEOTIDE SEQUENCE [LARGE SCALE GENOMIC DNA]</scope>
    <source>
        <strain evidence="3 4">AGR01</strain>
    </source>
</reference>
<dbReference type="EMBL" id="WVTA01000003">
    <property type="protein sequence ID" value="KAK3215421.1"/>
    <property type="molecule type" value="Genomic_DNA"/>
</dbReference>
<feature type="compositionally biased region" description="Basic and acidic residues" evidence="1">
    <location>
        <begin position="319"/>
        <end position="333"/>
    </location>
</feature>
<dbReference type="PANTHER" id="PTHR47260">
    <property type="entry name" value="UPF0644 PROTEIN PB2B4.06"/>
    <property type="match status" value="1"/>
</dbReference>
<dbReference type="InterPro" id="IPR029069">
    <property type="entry name" value="HotDog_dom_sf"/>
</dbReference>
<dbReference type="AlphaFoldDB" id="A0AAN6RLH7"/>